<dbReference type="GeneID" id="116205825"/>
<reference evidence="5" key="3">
    <citation type="journal article" date="2020" name="Plant Biotechnol. J.">
        <title>The pomegranate (Punica granatum L.) draft genome dissects genetic divergence between soft- and hard-seeded cultivars.</title>
        <authorList>
            <person name="Luo X."/>
            <person name="Li H."/>
            <person name="Wu Z."/>
            <person name="Yao W."/>
            <person name="Zhao P."/>
            <person name="Cao D."/>
            <person name="Yu H."/>
            <person name="Li K."/>
            <person name="Poudel K."/>
            <person name="Zhao D."/>
            <person name="Zhang F."/>
            <person name="Xia X."/>
            <person name="Chen L."/>
            <person name="Wang Q."/>
            <person name="Jing D."/>
            <person name="Cao S."/>
        </authorList>
    </citation>
    <scope>NUCLEOTIDE SEQUENCE [LARGE SCALE GENOMIC DNA]</scope>
</reference>
<dbReference type="Proteomes" id="UP000515151">
    <property type="component" value="Chromosome 4"/>
</dbReference>
<evidence type="ECO:0000313" key="5">
    <source>
        <dbReference type="Proteomes" id="UP000515151"/>
    </source>
</evidence>
<dbReference type="AlphaFoldDB" id="A0A218VY67"/>
<dbReference type="Pfam" id="PF03195">
    <property type="entry name" value="LOB"/>
    <property type="match status" value="1"/>
</dbReference>
<protein>
    <submittedName>
        <fullName evidence="6">LOB domain-containing protein 19</fullName>
    </submittedName>
</protein>
<accession>A0A218VY67</accession>
<reference evidence="3" key="2">
    <citation type="submission" date="2017-06" db="EMBL/GenBank/DDBJ databases">
        <title>The pomegranate genome and the genomics of punicalagin biosynthesis.</title>
        <authorList>
            <person name="Xu C."/>
        </authorList>
    </citation>
    <scope>NUCLEOTIDE SEQUENCE [LARGE SCALE GENOMIC DNA]</scope>
    <source>
        <tissue evidence="3">Fresh leaf</tissue>
    </source>
</reference>
<dbReference type="GO" id="GO:0045893">
    <property type="term" value="P:positive regulation of DNA-templated transcription"/>
    <property type="evidence" value="ECO:0007669"/>
    <property type="project" value="TreeGrafter"/>
</dbReference>
<dbReference type="PANTHER" id="PTHR31529:SF28">
    <property type="entry name" value="LOB DOMAIN-CONTAINING PROTEIN 19"/>
    <property type="match status" value="1"/>
</dbReference>
<dbReference type="GO" id="GO:0005634">
    <property type="term" value="C:nucleus"/>
    <property type="evidence" value="ECO:0007669"/>
    <property type="project" value="TreeGrafter"/>
</dbReference>
<reference evidence="6" key="4">
    <citation type="submission" date="2025-04" db="UniProtKB">
        <authorList>
            <consortium name="RefSeq"/>
        </authorList>
    </citation>
    <scope>IDENTIFICATION</scope>
    <source>
        <tissue evidence="6">Leaf</tissue>
    </source>
</reference>
<keyword evidence="5" id="KW-1185">Reference proteome</keyword>
<feature type="domain" description="LOB" evidence="2">
    <location>
        <begin position="19"/>
        <end position="121"/>
    </location>
</feature>
<comment type="similarity">
    <text evidence="1">Belongs to the LOB domain-containing protein family.</text>
</comment>
<evidence type="ECO:0000259" key="2">
    <source>
        <dbReference type="PROSITE" id="PS50891"/>
    </source>
</evidence>
<name>A0A218VY67_PUNGR</name>
<evidence type="ECO:0000313" key="4">
    <source>
        <dbReference type="Proteomes" id="UP000197138"/>
    </source>
</evidence>
<evidence type="ECO:0000313" key="6">
    <source>
        <dbReference type="RefSeq" id="XP_031394358.1"/>
    </source>
</evidence>
<sequence length="226" mass="24381">MQKTERSNNRGGGGGGASGPCGACKFLRRKCVNGCVFAPYFDSEQGATHFAAVHKVFGASNASKLLLCLPPHRRLDAVLTLCYEAIARVRDPVYGCVAHIFTLQQQVVNLQSELAYVQARLSTFRSFPSPPSLLNSQPSLQATSSDHMALVLDNNISSYPNLPVPPALDPIELLQQATGEMVDSSDTPSTQQLADAQLQAIAREFISRYLPGVKIEPPGPPKGFQQ</sequence>
<evidence type="ECO:0000313" key="3">
    <source>
        <dbReference type="EMBL" id="OWM64951.1"/>
    </source>
</evidence>
<dbReference type="GO" id="GO:0009755">
    <property type="term" value="P:hormone-mediated signaling pathway"/>
    <property type="evidence" value="ECO:0007669"/>
    <property type="project" value="TreeGrafter"/>
</dbReference>
<dbReference type="SMR" id="A0A218VY67"/>
<proteinExistence type="inferred from homology"/>
<dbReference type="RefSeq" id="XP_031394358.1">
    <property type="nucleotide sequence ID" value="XM_031538498.1"/>
</dbReference>
<evidence type="ECO:0000256" key="1">
    <source>
        <dbReference type="ARBA" id="ARBA00005474"/>
    </source>
</evidence>
<dbReference type="Proteomes" id="UP000197138">
    <property type="component" value="Unassembled WGS sequence"/>
</dbReference>
<dbReference type="PROSITE" id="PS50891">
    <property type="entry name" value="LOB"/>
    <property type="match status" value="1"/>
</dbReference>
<reference evidence="4" key="1">
    <citation type="journal article" date="2017" name="Plant J.">
        <title>The pomegranate (Punica granatum L.) genome and the genomics of punicalagin biosynthesis.</title>
        <authorList>
            <person name="Qin G."/>
            <person name="Xu C."/>
            <person name="Ming R."/>
            <person name="Tang H."/>
            <person name="Guyot R."/>
            <person name="Kramer E.M."/>
            <person name="Hu Y."/>
            <person name="Yi X."/>
            <person name="Qi Y."/>
            <person name="Xu X."/>
            <person name="Gao Z."/>
            <person name="Pan H."/>
            <person name="Jian J."/>
            <person name="Tian Y."/>
            <person name="Yue Z."/>
            <person name="Xu Y."/>
        </authorList>
    </citation>
    <scope>NUCLEOTIDE SEQUENCE [LARGE SCALE GENOMIC DNA]</scope>
    <source>
        <strain evidence="4">cv. Dabenzi</strain>
    </source>
</reference>
<gene>
    <name evidence="6" type="primary">LOC116205825</name>
    <name evidence="3" type="ORF">CDL15_Pgr028669</name>
</gene>
<dbReference type="InterPro" id="IPR004883">
    <property type="entry name" value="LOB"/>
</dbReference>
<dbReference type="EMBL" id="MTKT01005739">
    <property type="protein sequence ID" value="OWM64951.1"/>
    <property type="molecule type" value="Genomic_DNA"/>
</dbReference>
<dbReference type="OrthoDB" id="1903788at2759"/>
<organism evidence="3 4">
    <name type="scientific">Punica granatum</name>
    <name type="common">Pomegranate</name>
    <dbReference type="NCBI Taxonomy" id="22663"/>
    <lineage>
        <taxon>Eukaryota</taxon>
        <taxon>Viridiplantae</taxon>
        <taxon>Streptophyta</taxon>
        <taxon>Embryophyta</taxon>
        <taxon>Tracheophyta</taxon>
        <taxon>Spermatophyta</taxon>
        <taxon>Magnoliopsida</taxon>
        <taxon>eudicotyledons</taxon>
        <taxon>Gunneridae</taxon>
        <taxon>Pentapetalae</taxon>
        <taxon>rosids</taxon>
        <taxon>malvids</taxon>
        <taxon>Myrtales</taxon>
        <taxon>Lythraceae</taxon>
        <taxon>Punica</taxon>
    </lineage>
</organism>
<dbReference type="PANTHER" id="PTHR31529">
    <property type="entry name" value="LOB DOMAIN CONTAINING PROTEIN"/>
    <property type="match status" value="1"/>
</dbReference>